<keyword evidence="1" id="KW-0472">Membrane</keyword>
<comment type="caution">
    <text evidence="2">The sequence shown here is derived from an EMBL/GenBank/DDBJ whole genome shotgun (WGS) entry which is preliminary data.</text>
</comment>
<evidence type="ECO:0000313" key="3">
    <source>
        <dbReference type="Proteomes" id="UP000003179"/>
    </source>
</evidence>
<keyword evidence="3" id="KW-1185">Reference proteome</keyword>
<keyword evidence="1" id="KW-1133">Transmembrane helix</keyword>
<name>A0ABP2K7L2_9ACTN</name>
<proteinExistence type="predicted"/>
<gene>
    <name evidence="2" type="ORF">HMPREF9607_00774</name>
</gene>
<dbReference type="EMBL" id="ADZU01000015">
    <property type="protein sequence ID" value="EFS92924.1"/>
    <property type="molecule type" value="Genomic_DNA"/>
</dbReference>
<feature type="transmembrane region" description="Helical" evidence="1">
    <location>
        <begin position="20"/>
        <end position="38"/>
    </location>
</feature>
<evidence type="ECO:0008006" key="4">
    <source>
        <dbReference type="Google" id="ProtNLM"/>
    </source>
</evidence>
<organism evidence="2 3">
    <name type="scientific">Cutibacterium modestum HL044PA1</name>
    <dbReference type="NCBI Taxonomy" id="765109"/>
    <lineage>
        <taxon>Bacteria</taxon>
        <taxon>Bacillati</taxon>
        <taxon>Actinomycetota</taxon>
        <taxon>Actinomycetes</taxon>
        <taxon>Propionibacteriales</taxon>
        <taxon>Propionibacteriaceae</taxon>
        <taxon>Cutibacterium</taxon>
        <taxon>Cutibacterium modestum</taxon>
    </lineage>
</organism>
<keyword evidence="1" id="KW-0812">Transmembrane</keyword>
<sequence length="181" mass="20255">MRLRCVQRMLFAVTKFKRVMALLGVIYLATVGCLYLVLADRSDKFIRDGQIVQGTVEAVYLHHSVSTGATRYLMHAEGGNVALISYTYDGTTDTISSNPYRDAKKYHVGQKVDLVIQATPGHPDEAIVTVRDHTILGMRLIPWGFLASAVIMTAWFGRDYLKSKRRHRVGGQRRTPATVEA</sequence>
<reference evidence="2" key="1">
    <citation type="submission" date="2010-08" db="EMBL/GenBank/DDBJ databases">
        <authorList>
            <person name="Weinstock G."/>
            <person name="Sodergren E."/>
            <person name="Clifton S."/>
            <person name="Fulton L."/>
            <person name="Fulton B."/>
            <person name="Courtney L."/>
            <person name="Fronick C."/>
            <person name="Harrison M."/>
            <person name="Strong C."/>
            <person name="Farmer C."/>
            <person name="Delahaunty K."/>
            <person name="Markovic C."/>
            <person name="Hall O."/>
            <person name="Minx P."/>
            <person name="Tomlinson C."/>
            <person name="Mitreva M."/>
            <person name="Hou S."/>
            <person name="Chen J."/>
            <person name="Wollam A."/>
            <person name="Pepin K.H."/>
            <person name="Johnson M."/>
            <person name="Bhonagiri V."/>
            <person name="Zhang X."/>
            <person name="Suruliraj S."/>
            <person name="Warren W."/>
            <person name="Chinwalla A."/>
            <person name="Mardis E.R."/>
            <person name="Wilson R.K."/>
        </authorList>
    </citation>
    <scope>NUCLEOTIDE SEQUENCE [LARGE SCALE GENOMIC DNA]</scope>
    <source>
        <strain evidence="2">HL044PA1</strain>
    </source>
</reference>
<dbReference type="Proteomes" id="UP000003179">
    <property type="component" value="Unassembled WGS sequence"/>
</dbReference>
<accession>A0ABP2K7L2</accession>
<evidence type="ECO:0000256" key="1">
    <source>
        <dbReference type="SAM" id="Phobius"/>
    </source>
</evidence>
<protein>
    <recommendedName>
        <fullName evidence="4">DUF3592 domain-containing protein</fullName>
    </recommendedName>
</protein>
<evidence type="ECO:0000313" key="2">
    <source>
        <dbReference type="EMBL" id="EFS92924.1"/>
    </source>
</evidence>
<dbReference type="PROSITE" id="PS51257">
    <property type="entry name" value="PROKAR_LIPOPROTEIN"/>
    <property type="match status" value="1"/>
</dbReference>
<feature type="transmembrane region" description="Helical" evidence="1">
    <location>
        <begin position="140"/>
        <end position="157"/>
    </location>
</feature>